<keyword evidence="2" id="KW-0472">Membrane</keyword>
<evidence type="ECO:0000313" key="5">
    <source>
        <dbReference type="Proteomes" id="UP001174909"/>
    </source>
</evidence>
<comment type="caution">
    <text evidence="4">The sequence shown here is derived from an EMBL/GenBank/DDBJ whole genome shotgun (WGS) entry which is preliminary data.</text>
</comment>
<feature type="compositionally biased region" description="Basic and acidic residues" evidence="1">
    <location>
        <begin position="173"/>
        <end position="190"/>
    </location>
</feature>
<keyword evidence="3" id="KW-0732">Signal</keyword>
<evidence type="ECO:0000256" key="2">
    <source>
        <dbReference type="SAM" id="Phobius"/>
    </source>
</evidence>
<feature type="chain" id="PRO_5041369724" evidence="3">
    <location>
        <begin position="26"/>
        <end position="248"/>
    </location>
</feature>
<dbReference type="Proteomes" id="UP001174909">
    <property type="component" value="Unassembled WGS sequence"/>
</dbReference>
<keyword evidence="5" id="KW-1185">Reference proteome</keyword>
<accession>A0AA35WPY1</accession>
<keyword evidence="2" id="KW-1133">Transmembrane helix</keyword>
<feature type="signal peptide" evidence="3">
    <location>
        <begin position="1"/>
        <end position="25"/>
    </location>
</feature>
<organism evidence="4 5">
    <name type="scientific">Geodia barretti</name>
    <name type="common">Barrett's horny sponge</name>
    <dbReference type="NCBI Taxonomy" id="519541"/>
    <lineage>
        <taxon>Eukaryota</taxon>
        <taxon>Metazoa</taxon>
        <taxon>Porifera</taxon>
        <taxon>Demospongiae</taxon>
        <taxon>Heteroscleromorpha</taxon>
        <taxon>Tetractinellida</taxon>
        <taxon>Astrophorina</taxon>
        <taxon>Geodiidae</taxon>
        <taxon>Geodia</taxon>
    </lineage>
</organism>
<proteinExistence type="predicted"/>
<feature type="transmembrane region" description="Helical" evidence="2">
    <location>
        <begin position="117"/>
        <end position="143"/>
    </location>
</feature>
<evidence type="ECO:0000256" key="3">
    <source>
        <dbReference type="SAM" id="SignalP"/>
    </source>
</evidence>
<keyword evidence="2" id="KW-0812">Transmembrane</keyword>
<sequence length="248" mass="27727">MSRSAVQFLVTVAVFTLFMPRQSHSVTGLLDNCASATRINATYDAHGSSDIYCTVGEAHNVTNYSTDGGEGCWLFACEQNLSCVLYNLKTCSSMILCDTFDKDEKVQGEMTEIVEAVLIAFLVLFIVVLLVAVFVILTMTLMIRDMKNERVQDGLPNPYSCIFSLTKSLFAKSEKDEGKGKPQKKAEKQKKEKKPKISESGAKHYRQREQAVATEVEDSPEHNADDYEEMDKRDSFIEGGPDEVYQNT</sequence>
<feature type="compositionally biased region" description="Basic and acidic residues" evidence="1">
    <location>
        <begin position="219"/>
        <end position="236"/>
    </location>
</feature>
<dbReference type="EMBL" id="CASHTH010002102">
    <property type="protein sequence ID" value="CAI8024866.1"/>
    <property type="molecule type" value="Genomic_DNA"/>
</dbReference>
<evidence type="ECO:0000256" key="1">
    <source>
        <dbReference type="SAM" id="MobiDB-lite"/>
    </source>
</evidence>
<evidence type="ECO:0000313" key="4">
    <source>
        <dbReference type="EMBL" id="CAI8024866.1"/>
    </source>
</evidence>
<reference evidence="4" key="1">
    <citation type="submission" date="2023-03" db="EMBL/GenBank/DDBJ databases">
        <authorList>
            <person name="Steffen K."/>
            <person name="Cardenas P."/>
        </authorList>
    </citation>
    <scope>NUCLEOTIDE SEQUENCE</scope>
</reference>
<name>A0AA35WPY1_GEOBA</name>
<feature type="region of interest" description="Disordered" evidence="1">
    <location>
        <begin position="173"/>
        <end position="248"/>
    </location>
</feature>
<protein>
    <submittedName>
        <fullName evidence="4">Uncharacterized protein</fullName>
    </submittedName>
</protein>
<gene>
    <name evidence="4" type="ORF">GBAR_LOCUS14402</name>
</gene>
<dbReference type="AlphaFoldDB" id="A0AA35WPY1"/>